<name>A0ABX8N236_9PSED</name>
<keyword evidence="2" id="KW-1185">Reference proteome</keyword>
<evidence type="ECO:0000313" key="1">
    <source>
        <dbReference type="EMBL" id="QXH50408.1"/>
    </source>
</evidence>
<gene>
    <name evidence="1" type="ORF">KSS94_21050</name>
</gene>
<dbReference type="EMBL" id="CP077076">
    <property type="protein sequence ID" value="QXH50408.1"/>
    <property type="molecule type" value="Genomic_DNA"/>
</dbReference>
<protein>
    <submittedName>
        <fullName evidence="1">YbaY family lipoprotein</fullName>
    </submittedName>
</protein>
<dbReference type="Pfam" id="PF09619">
    <property type="entry name" value="YscW"/>
    <property type="match status" value="1"/>
</dbReference>
<dbReference type="PANTHER" id="PTHR38013:SF1">
    <property type="entry name" value="GLYCOPROTEIN_POLYSACCHARIDE METABOLISM"/>
    <property type="match status" value="1"/>
</dbReference>
<proteinExistence type="predicted"/>
<dbReference type="Proteomes" id="UP001046350">
    <property type="component" value="Chromosome"/>
</dbReference>
<organism evidence="1 2">
    <name type="scientific">Pseudomonas fakonensis</name>
    <dbReference type="NCBI Taxonomy" id="2842355"/>
    <lineage>
        <taxon>Bacteria</taxon>
        <taxon>Pseudomonadati</taxon>
        <taxon>Pseudomonadota</taxon>
        <taxon>Gammaproteobacteria</taxon>
        <taxon>Pseudomonadales</taxon>
        <taxon>Pseudomonadaceae</taxon>
        <taxon>Pseudomonas</taxon>
    </lineage>
</organism>
<evidence type="ECO:0000313" key="2">
    <source>
        <dbReference type="Proteomes" id="UP001046350"/>
    </source>
</evidence>
<sequence length="114" mass="12301">MTQLKSFDVEIVSSGDNQLPASGEVQLSLLDVSMADAPAISHAELRLRCAGVLPITLQLTFDSSQIDPSRDYALGVSIEQDGRLQYINTYHHAIQPGTMTGTQRVTVDKVATGQ</sequence>
<accession>A0ABX8N236</accession>
<dbReference type="RefSeq" id="WP_217839987.1">
    <property type="nucleotide sequence ID" value="NZ_CP077076.1"/>
</dbReference>
<dbReference type="PANTHER" id="PTHR38013">
    <property type="entry name" value="GLYCOPROTEIN/POLYSACCHARIDE METABOLISM"/>
    <property type="match status" value="1"/>
</dbReference>
<reference evidence="1" key="1">
    <citation type="journal article" date="2021" name="Microorganisms">
        <title>The Ever-Expanding Pseudomonas Genus: Description of 43 New Species and Partition of the Pseudomonas putida Group.</title>
        <authorList>
            <person name="Girard L."/>
            <person name="Lood C."/>
            <person name="Hofte M."/>
            <person name="Vandamme P."/>
            <person name="Rokni-Zadeh H."/>
            <person name="van Noort V."/>
            <person name="Lavigne R."/>
            <person name="De Mot R."/>
        </authorList>
    </citation>
    <scope>NUCLEOTIDE SEQUENCE</scope>
    <source>
        <strain evidence="1">COW40</strain>
    </source>
</reference>
<dbReference type="InterPro" id="IPR039366">
    <property type="entry name" value="Pilotin"/>
</dbReference>
<dbReference type="InterPro" id="IPR053196">
    <property type="entry name" value="Lipoprotein_YbaY-like"/>
</dbReference>
<keyword evidence="1" id="KW-0449">Lipoprotein</keyword>